<dbReference type="SUPFAM" id="SSF56436">
    <property type="entry name" value="C-type lectin-like"/>
    <property type="match status" value="2"/>
</dbReference>
<sequence>MHTDLATIENMDELGTFKSTVFPYNDNSLVWIGLYSKIEWKWSDGYTGPGADYRNWEIEFASEPDNNGGAEFCVDVSYDGTWWDYYCDELTFFICYRGTLENPEFVYVNTRLNWTDAQSFCRENYVDLATVKSNAENDLIYDLIPNDIHPWIGLYRDPQLHWSDGSNLTFQFWVNAPHQLSSGSVICSTADMFKLGKWKLKSCETKFPFVCYGDSPTEAEEGSNNVSEDSNAPVSVPETMYQRKVIQLKMRPENFSTDLNDPAVKADTLQKLQDRLKESGLSGVTLKWREQPDGKVFHKEAESL</sequence>
<organism evidence="3 4">
    <name type="scientific">Xyrichtys novacula</name>
    <name type="common">Pearly razorfish</name>
    <name type="synonym">Hemipteronotus novacula</name>
    <dbReference type="NCBI Taxonomy" id="13765"/>
    <lineage>
        <taxon>Eukaryota</taxon>
        <taxon>Metazoa</taxon>
        <taxon>Chordata</taxon>
        <taxon>Craniata</taxon>
        <taxon>Vertebrata</taxon>
        <taxon>Euteleostomi</taxon>
        <taxon>Actinopterygii</taxon>
        <taxon>Neopterygii</taxon>
        <taxon>Teleostei</taxon>
        <taxon>Neoteleostei</taxon>
        <taxon>Acanthomorphata</taxon>
        <taxon>Eupercaria</taxon>
        <taxon>Labriformes</taxon>
        <taxon>Labridae</taxon>
        <taxon>Xyrichtys</taxon>
    </lineage>
</organism>
<dbReference type="PANTHER" id="PTHR45784">
    <property type="entry name" value="C-TYPE LECTIN DOMAIN FAMILY 20 MEMBER A-RELATED"/>
    <property type="match status" value="1"/>
</dbReference>
<keyword evidence="4" id="KW-1185">Reference proteome</keyword>
<dbReference type="Proteomes" id="UP001178508">
    <property type="component" value="Chromosome 23"/>
</dbReference>
<dbReference type="PROSITE" id="PS00615">
    <property type="entry name" value="C_TYPE_LECTIN_1"/>
    <property type="match status" value="1"/>
</dbReference>
<proteinExistence type="predicted"/>
<name>A0AAV1HNF7_XYRNO</name>
<reference evidence="3" key="1">
    <citation type="submission" date="2023-08" db="EMBL/GenBank/DDBJ databases">
        <authorList>
            <person name="Alioto T."/>
            <person name="Alioto T."/>
            <person name="Gomez Garrido J."/>
        </authorList>
    </citation>
    <scope>NUCLEOTIDE SEQUENCE</scope>
</reference>
<dbReference type="PROSITE" id="PS50041">
    <property type="entry name" value="C_TYPE_LECTIN_2"/>
    <property type="match status" value="2"/>
</dbReference>
<dbReference type="InterPro" id="IPR016187">
    <property type="entry name" value="CTDL_fold"/>
</dbReference>
<keyword evidence="1" id="KW-1015">Disulfide bond</keyword>
<gene>
    <name evidence="3" type="ORF">XNOV1_A007540</name>
</gene>
<evidence type="ECO:0000259" key="2">
    <source>
        <dbReference type="PROSITE" id="PS50041"/>
    </source>
</evidence>
<feature type="domain" description="C-type lectin" evidence="2">
    <location>
        <begin position="1"/>
        <end position="96"/>
    </location>
</feature>
<evidence type="ECO:0000313" key="4">
    <source>
        <dbReference type="Proteomes" id="UP001178508"/>
    </source>
</evidence>
<dbReference type="InterPro" id="IPR016186">
    <property type="entry name" value="C-type_lectin-like/link_sf"/>
</dbReference>
<evidence type="ECO:0000256" key="1">
    <source>
        <dbReference type="ARBA" id="ARBA00023157"/>
    </source>
</evidence>
<dbReference type="EMBL" id="OY660886">
    <property type="protein sequence ID" value="CAJ1086699.1"/>
    <property type="molecule type" value="Genomic_DNA"/>
</dbReference>
<dbReference type="AlphaFoldDB" id="A0AAV1HNF7"/>
<protein>
    <submittedName>
        <fullName evidence="3">Secretory phospholipase A2 receptor-like</fullName>
    </submittedName>
</protein>
<dbReference type="SMART" id="SM00034">
    <property type="entry name" value="CLECT"/>
    <property type="match status" value="2"/>
</dbReference>
<evidence type="ECO:0000313" key="3">
    <source>
        <dbReference type="EMBL" id="CAJ1086699.1"/>
    </source>
</evidence>
<dbReference type="Pfam" id="PF00059">
    <property type="entry name" value="Lectin_C"/>
    <property type="match status" value="2"/>
</dbReference>
<dbReference type="PANTHER" id="PTHR45784:SF3">
    <property type="entry name" value="C-TYPE LECTIN DOMAIN FAMILY 4 MEMBER K-LIKE-RELATED"/>
    <property type="match status" value="1"/>
</dbReference>
<dbReference type="Gene3D" id="3.10.100.10">
    <property type="entry name" value="Mannose-Binding Protein A, subunit A"/>
    <property type="match status" value="2"/>
</dbReference>
<keyword evidence="3" id="KW-0675">Receptor</keyword>
<accession>A0AAV1HNF7</accession>
<dbReference type="InterPro" id="IPR018378">
    <property type="entry name" value="C-type_lectin_CS"/>
</dbReference>
<dbReference type="InterPro" id="IPR001304">
    <property type="entry name" value="C-type_lectin-like"/>
</dbReference>
<feature type="domain" description="C-type lectin" evidence="2">
    <location>
        <begin position="100"/>
        <end position="212"/>
    </location>
</feature>